<dbReference type="SMART" id="SM00346">
    <property type="entry name" value="HTH_ICLR"/>
    <property type="match status" value="1"/>
</dbReference>
<dbReference type="EMBL" id="VLTK01000004">
    <property type="protein sequence ID" value="TSI17022.1"/>
    <property type="molecule type" value="Genomic_DNA"/>
</dbReference>
<gene>
    <name evidence="4" type="ORF">FO013_09460</name>
</gene>
<dbReference type="RefSeq" id="WP_143922274.1">
    <property type="nucleotide sequence ID" value="NZ_VLTK01000004.1"/>
</dbReference>
<evidence type="ECO:0000313" key="4">
    <source>
        <dbReference type="EMBL" id="TSI17022.1"/>
    </source>
</evidence>
<dbReference type="PANTHER" id="PTHR30136">
    <property type="entry name" value="HELIX-TURN-HELIX TRANSCRIPTIONAL REGULATOR, ICLR FAMILY"/>
    <property type="match status" value="1"/>
</dbReference>
<dbReference type="Gene3D" id="3.30.450.40">
    <property type="match status" value="1"/>
</dbReference>
<dbReference type="SUPFAM" id="SSF55781">
    <property type="entry name" value="GAF domain-like"/>
    <property type="match status" value="1"/>
</dbReference>
<dbReference type="InterPro" id="IPR036390">
    <property type="entry name" value="WH_DNA-bd_sf"/>
</dbReference>
<keyword evidence="2" id="KW-0804">Transcription</keyword>
<dbReference type="Gene3D" id="1.10.10.10">
    <property type="entry name" value="Winged helix-like DNA-binding domain superfamily/Winged helix DNA-binding domain"/>
    <property type="match status" value="1"/>
</dbReference>
<dbReference type="GO" id="GO:0003700">
    <property type="term" value="F:DNA-binding transcription factor activity"/>
    <property type="evidence" value="ECO:0007669"/>
    <property type="project" value="TreeGrafter"/>
</dbReference>
<dbReference type="PROSITE" id="PS51077">
    <property type="entry name" value="HTH_ICLR"/>
    <property type="match status" value="1"/>
</dbReference>
<evidence type="ECO:0000259" key="3">
    <source>
        <dbReference type="PROSITE" id="PS51077"/>
    </source>
</evidence>
<name>A0A556CHV8_BREAU</name>
<evidence type="ECO:0000256" key="1">
    <source>
        <dbReference type="ARBA" id="ARBA00023015"/>
    </source>
</evidence>
<evidence type="ECO:0000313" key="5">
    <source>
        <dbReference type="Proteomes" id="UP000316406"/>
    </source>
</evidence>
<dbReference type="PANTHER" id="PTHR30136:SF24">
    <property type="entry name" value="HTH-TYPE TRANSCRIPTIONAL REPRESSOR ALLR"/>
    <property type="match status" value="1"/>
</dbReference>
<feature type="domain" description="HTH iclR-type" evidence="3">
    <location>
        <begin position="18"/>
        <end position="78"/>
    </location>
</feature>
<dbReference type="InterPro" id="IPR036388">
    <property type="entry name" value="WH-like_DNA-bd_sf"/>
</dbReference>
<accession>A0A556CHV8</accession>
<protein>
    <submittedName>
        <fullName evidence="4">Helix-turn-helix domain-containing protein</fullName>
    </submittedName>
</protein>
<dbReference type="InterPro" id="IPR005471">
    <property type="entry name" value="Tscrpt_reg_IclR_N"/>
</dbReference>
<dbReference type="Pfam" id="PF09339">
    <property type="entry name" value="HTH_IclR"/>
    <property type="match status" value="1"/>
</dbReference>
<reference evidence="4 5" key="1">
    <citation type="submission" date="2019-07" db="EMBL/GenBank/DDBJ databases">
        <title>Draft genome sequence of Brevibacterium aurantiacum XU54 isolated from Xinjiang China.</title>
        <authorList>
            <person name="Xu X."/>
        </authorList>
    </citation>
    <scope>NUCLEOTIDE SEQUENCE [LARGE SCALE GENOMIC DNA]</scope>
    <source>
        <strain evidence="4 5">XU54</strain>
    </source>
</reference>
<proteinExistence type="predicted"/>
<dbReference type="Proteomes" id="UP000316406">
    <property type="component" value="Unassembled WGS sequence"/>
</dbReference>
<dbReference type="AlphaFoldDB" id="A0A556CHV8"/>
<dbReference type="CDD" id="cd00090">
    <property type="entry name" value="HTH_ARSR"/>
    <property type="match status" value="1"/>
</dbReference>
<dbReference type="InterPro" id="IPR050707">
    <property type="entry name" value="HTH_MetabolicPath_Reg"/>
</dbReference>
<dbReference type="GO" id="GO:0003677">
    <property type="term" value="F:DNA binding"/>
    <property type="evidence" value="ECO:0007669"/>
    <property type="project" value="InterPro"/>
</dbReference>
<organism evidence="4 5">
    <name type="scientific">Brevibacterium aurantiacum</name>
    <dbReference type="NCBI Taxonomy" id="273384"/>
    <lineage>
        <taxon>Bacteria</taxon>
        <taxon>Bacillati</taxon>
        <taxon>Actinomycetota</taxon>
        <taxon>Actinomycetes</taxon>
        <taxon>Micrococcales</taxon>
        <taxon>Brevibacteriaceae</taxon>
        <taxon>Brevibacterium</taxon>
    </lineage>
</organism>
<sequence>MSSNETNPAPKPGRGVRSQTLERALDALQLLADGRQRTSRELAAELDLHRSIVYRILRTLEDYSLVTRNEDGRFRVGLGMTALAKSGIGDVEMEIAAVLQELSNVTSATAIFCARQRNDAVVLSSTRPGQSPASVAVRTGSRFPVDNSAPGLAILSLQEHSEHDVDEVALARQTGYVHTKGQPFIGLEAVAAPVRMPDGQEASLSLLFPVGDKDVQLMVNELRIYSERLISPANDWQL</sequence>
<dbReference type="GO" id="GO:0045892">
    <property type="term" value="P:negative regulation of DNA-templated transcription"/>
    <property type="evidence" value="ECO:0007669"/>
    <property type="project" value="TreeGrafter"/>
</dbReference>
<dbReference type="SUPFAM" id="SSF46785">
    <property type="entry name" value="Winged helix' DNA-binding domain"/>
    <property type="match status" value="1"/>
</dbReference>
<evidence type="ECO:0000256" key="2">
    <source>
        <dbReference type="ARBA" id="ARBA00023163"/>
    </source>
</evidence>
<dbReference type="InterPro" id="IPR011991">
    <property type="entry name" value="ArsR-like_HTH"/>
</dbReference>
<dbReference type="OrthoDB" id="156285at2"/>
<keyword evidence="1" id="KW-0805">Transcription regulation</keyword>
<dbReference type="InterPro" id="IPR029016">
    <property type="entry name" value="GAF-like_dom_sf"/>
</dbReference>
<keyword evidence="5" id="KW-1185">Reference proteome</keyword>
<comment type="caution">
    <text evidence="4">The sequence shown here is derived from an EMBL/GenBank/DDBJ whole genome shotgun (WGS) entry which is preliminary data.</text>
</comment>